<dbReference type="AlphaFoldDB" id="A0AAU8CS30"/>
<dbReference type="EMBL" id="CP159253">
    <property type="protein sequence ID" value="XCG49453.1"/>
    <property type="molecule type" value="Genomic_DNA"/>
</dbReference>
<organism evidence="2">
    <name type="scientific">Mesorhizobium sp. WSM2240</name>
    <dbReference type="NCBI Taxonomy" id="3228851"/>
    <lineage>
        <taxon>Bacteria</taxon>
        <taxon>Pseudomonadati</taxon>
        <taxon>Pseudomonadota</taxon>
        <taxon>Alphaproteobacteria</taxon>
        <taxon>Hyphomicrobiales</taxon>
        <taxon>Phyllobacteriaceae</taxon>
        <taxon>Mesorhizobium</taxon>
    </lineage>
</organism>
<keyword evidence="2" id="KW-0328">Glycosyltransferase</keyword>
<evidence type="ECO:0000259" key="1">
    <source>
        <dbReference type="Pfam" id="PF00535"/>
    </source>
</evidence>
<sequence length="296" mass="32077">MQESILSVVMPCLNGMPHLPAAIESVKSVLSGDSHEIIVADGGSTDGTLDYLRNAHVTLIEKPDSSLYEGLNNAISRARGQYIAWLNSDDLLLGGVVDLWRKALEDQADIATGEAEIASDGKITWRSDHHAGPMNPASILFAVPTVNSRLVHAGLLRAGGPFPRDIGLGADRYMLLKLLRLAGKRSFQPSTAYRYNSHSGSKTMAATWKSYRDVHDANLRMVQALRDEAPEQDERGLIDAFASLSALASARAAFFGGEPVRALGDGLAAFRDNPSPADWYRGLSLNRHYRGHGSGW</sequence>
<feature type="domain" description="Glycosyltransferase 2-like" evidence="1">
    <location>
        <begin position="7"/>
        <end position="131"/>
    </location>
</feature>
<proteinExistence type="predicted"/>
<dbReference type="Pfam" id="PF00535">
    <property type="entry name" value="Glycos_transf_2"/>
    <property type="match status" value="1"/>
</dbReference>
<keyword evidence="2" id="KW-0808">Transferase</keyword>
<dbReference type="InterPro" id="IPR001173">
    <property type="entry name" value="Glyco_trans_2-like"/>
</dbReference>
<dbReference type="InterPro" id="IPR050834">
    <property type="entry name" value="Glycosyltransf_2"/>
</dbReference>
<dbReference type="PANTHER" id="PTHR43685:SF2">
    <property type="entry name" value="GLYCOSYLTRANSFERASE 2-LIKE DOMAIN-CONTAINING PROTEIN"/>
    <property type="match status" value="1"/>
</dbReference>
<protein>
    <submittedName>
        <fullName evidence="2">Glycosyltransferase</fullName>
        <ecNumber evidence="2">2.4.-.-</ecNumber>
    </submittedName>
</protein>
<dbReference type="EC" id="2.4.-.-" evidence="2"/>
<gene>
    <name evidence="2" type="ORF">ABVK50_02090</name>
</gene>
<name>A0AAU8CS30_9HYPH</name>
<dbReference type="GO" id="GO:0016757">
    <property type="term" value="F:glycosyltransferase activity"/>
    <property type="evidence" value="ECO:0007669"/>
    <property type="project" value="UniProtKB-KW"/>
</dbReference>
<dbReference type="RefSeq" id="WP_353643014.1">
    <property type="nucleotide sequence ID" value="NZ_CP159253.1"/>
</dbReference>
<dbReference type="SUPFAM" id="SSF53448">
    <property type="entry name" value="Nucleotide-diphospho-sugar transferases"/>
    <property type="match status" value="1"/>
</dbReference>
<dbReference type="PANTHER" id="PTHR43685">
    <property type="entry name" value="GLYCOSYLTRANSFERASE"/>
    <property type="match status" value="1"/>
</dbReference>
<dbReference type="InterPro" id="IPR029044">
    <property type="entry name" value="Nucleotide-diphossugar_trans"/>
</dbReference>
<reference evidence="2" key="1">
    <citation type="submission" date="2024-06" db="EMBL/GenBank/DDBJ databases">
        <title>Mesorhizobium karijinii sp. nov., a symbiont of the iconic Swainsona formosa from arid Australia.</title>
        <authorList>
            <person name="Hill Y.J."/>
            <person name="Watkin E.L.J."/>
            <person name="O'Hara G.W."/>
            <person name="Terpolilli J."/>
            <person name="Tye M.L."/>
            <person name="Kohlmeier M.G."/>
        </authorList>
    </citation>
    <scope>NUCLEOTIDE SEQUENCE</scope>
    <source>
        <strain evidence="2">WSM2240</strain>
    </source>
</reference>
<accession>A0AAU8CS30</accession>
<evidence type="ECO:0000313" key="2">
    <source>
        <dbReference type="EMBL" id="XCG49453.1"/>
    </source>
</evidence>
<dbReference type="Gene3D" id="3.90.550.10">
    <property type="entry name" value="Spore Coat Polysaccharide Biosynthesis Protein SpsA, Chain A"/>
    <property type="match status" value="1"/>
</dbReference>